<dbReference type="RefSeq" id="WP_205002780.1">
    <property type="nucleotide sequence ID" value="NZ_JAFBER010000004.1"/>
</dbReference>
<keyword evidence="4 8" id="KW-0175">Coiled coil</keyword>
<keyword evidence="5 8" id="KW-0472">Membrane</keyword>
<feature type="coiled-coil region" evidence="8">
    <location>
        <begin position="250"/>
        <end position="277"/>
    </location>
</feature>
<comment type="function">
    <text evidence="8">Negative regulator of FtsZ ring formation; modulates the frequency and position of FtsZ ring formation. Inhibits FtsZ ring formation at polar sites. Interacts either with FtsZ or with one of its binding partners to promote depolymerization.</text>
</comment>
<proteinExistence type="inferred from homology"/>
<evidence type="ECO:0000313" key="9">
    <source>
        <dbReference type="EMBL" id="MBM7644828.1"/>
    </source>
</evidence>
<keyword evidence="7 8" id="KW-0131">Cell cycle</keyword>
<keyword evidence="2 8" id="KW-0812">Transmembrane</keyword>
<gene>
    <name evidence="8" type="primary">ezrA</name>
    <name evidence="9" type="ORF">JOD45_001035</name>
</gene>
<evidence type="ECO:0000256" key="4">
    <source>
        <dbReference type="ARBA" id="ARBA00023054"/>
    </source>
</evidence>
<evidence type="ECO:0000256" key="8">
    <source>
        <dbReference type="HAMAP-Rule" id="MF_00728"/>
    </source>
</evidence>
<accession>A0ABS2PY00</accession>
<keyword evidence="1 8" id="KW-0132">Cell division</keyword>
<evidence type="ECO:0000256" key="7">
    <source>
        <dbReference type="ARBA" id="ARBA00023306"/>
    </source>
</evidence>
<dbReference type="Pfam" id="PF06160">
    <property type="entry name" value="EzrA"/>
    <property type="match status" value="1"/>
</dbReference>
<comment type="caution">
    <text evidence="9">The sequence shown here is derived from an EMBL/GenBank/DDBJ whole genome shotgun (WGS) entry which is preliminary data.</text>
</comment>
<reference evidence="9 10" key="1">
    <citation type="submission" date="2021-01" db="EMBL/GenBank/DDBJ databases">
        <title>Genomic Encyclopedia of Type Strains, Phase IV (KMG-IV): sequencing the most valuable type-strain genomes for metagenomic binning, comparative biology and taxonomic classification.</title>
        <authorList>
            <person name="Goeker M."/>
        </authorList>
    </citation>
    <scope>NUCLEOTIDE SEQUENCE [LARGE SCALE GENOMIC DNA]</scope>
    <source>
        <strain evidence="9 10">DSM 28236</strain>
    </source>
</reference>
<evidence type="ECO:0000256" key="1">
    <source>
        <dbReference type="ARBA" id="ARBA00022618"/>
    </source>
</evidence>
<keyword evidence="10" id="KW-1185">Reference proteome</keyword>
<dbReference type="Proteomes" id="UP000808914">
    <property type="component" value="Unassembled WGS sequence"/>
</dbReference>
<evidence type="ECO:0000313" key="10">
    <source>
        <dbReference type="Proteomes" id="UP000808914"/>
    </source>
</evidence>
<feature type="coiled-coil region" evidence="8">
    <location>
        <begin position="99"/>
        <end position="126"/>
    </location>
</feature>
<feature type="topological domain" description="Cytoplasmic" evidence="8">
    <location>
        <begin position="23"/>
        <end position="560"/>
    </location>
</feature>
<comment type="similarity">
    <text evidence="8">Belongs to the EzrA family.</text>
</comment>
<evidence type="ECO:0000256" key="2">
    <source>
        <dbReference type="ARBA" id="ARBA00022692"/>
    </source>
</evidence>
<feature type="coiled-coil region" evidence="8">
    <location>
        <begin position="356"/>
        <end position="425"/>
    </location>
</feature>
<feature type="topological domain" description="Extracellular" evidence="8">
    <location>
        <begin position="1"/>
        <end position="3"/>
    </location>
</feature>
<evidence type="ECO:0000256" key="5">
    <source>
        <dbReference type="ARBA" id="ARBA00023136"/>
    </source>
</evidence>
<keyword evidence="8" id="KW-1003">Cell membrane</keyword>
<organism evidence="9 10">
    <name type="scientific">Scopulibacillus daqui</name>
    <dbReference type="NCBI Taxonomy" id="1469162"/>
    <lineage>
        <taxon>Bacteria</taxon>
        <taxon>Bacillati</taxon>
        <taxon>Bacillota</taxon>
        <taxon>Bacilli</taxon>
        <taxon>Bacillales</taxon>
        <taxon>Sporolactobacillaceae</taxon>
        <taxon>Scopulibacillus</taxon>
    </lineage>
</organism>
<evidence type="ECO:0000256" key="3">
    <source>
        <dbReference type="ARBA" id="ARBA00022989"/>
    </source>
</evidence>
<protein>
    <recommendedName>
        <fullName evidence="8">Septation ring formation regulator EzrA</fullName>
    </recommendedName>
</protein>
<dbReference type="InterPro" id="IPR010379">
    <property type="entry name" value="EzrA"/>
</dbReference>
<dbReference type="NCBIfam" id="NF003413">
    <property type="entry name" value="PRK04778.1-7"/>
    <property type="match status" value="1"/>
</dbReference>
<keyword evidence="6 8" id="KW-0717">Septation</keyword>
<evidence type="ECO:0000256" key="6">
    <source>
        <dbReference type="ARBA" id="ARBA00023210"/>
    </source>
</evidence>
<keyword evidence="3 8" id="KW-1133">Transmembrane helix</keyword>
<comment type="subcellular location">
    <subcellularLocation>
        <location evidence="8">Cell membrane</location>
        <topology evidence="8">Single-pass membrane protein</topology>
    </subcellularLocation>
    <text evidence="8">Colocalized with FtsZ to the nascent septal site.</text>
</comment>
<sequence>MFYIVLGIIIMLILVAGYGTWMRRKTYKQIDKYESWKIDIMNRRITEEISRVKDLNVIGETEKKFERWRKNWDDIVTNEIPEIEEMLFSAEEAADKYRFGRAEQILKNIHEKLDQIESRIALMLKELHEVVDSEQKNREDIVKVNEAYHQVKKEMITKRSQLRDAAPYLDSAVKEISQDLKSYHEENENGNYIKAREILVQIKNQLDAILRYIAEIPILYKEIQINLPQQIKELYEGYHEMIEQGYVLRHLDIENLVKEMEEKLKEFEKGMKRAEFNEISEGVKTIQDQLEWLYQQLEREVFSRKHLQEAAPTLERDLVVVRNKISELDKETEAVQKSYQIDIDDLKVHHDIDHAYAKLEEEFKEVDEVLKEKKEAFSIILEKVEAMQEQASALRDSADDFKEKIKALRKDELVAKESVQNLKQKLQDCRRIVRKSNLPGVPQAYVTVLEEAQEVLAEVNKKLDKKPLEMMAVHQVLDDATDKVNDVYEKTNEMVRACQLAERLIQYGNRYRIRDVRIREELMKAEESFRDYNYQDAFEIALSAIKSYEPDVMKKIEEQK</sequence>
<dbReference type="HAMAP" id="MF_00728">
    <property type="entry name" value="EzrA"/>
    <property type="match status" value="1"/>
</dbReference>
<dbReference type="EMBL" id="JAFBER010000004">
    <property type="protein sequence ID" value="MBM7644828.1"/>
    <property type="molecule type" value="Genomic_DNA"/>
</dbReference>
<name>A0ABS2PY00_9BACL</name>